<dbReference type="InterPro" id="IPR002192">
    <property type="entry name" value="PPDK_AMP/ATP-bd"/>
</dbReference>
<evidence type="ECO:0000313" key="19">
    <source>
        <dbReference type="Proteomes" id="UP001303647"/>
    </source>
</evidence>
<feature type="domain" description="PEP-utilising enzyme mobile" evidence="15">
    <location>
        <begin position="417"/>
        <end position="486"/>
    </location>
</feature>
<keyword evidence="7" id="KW-0479">Metal-binding</keyword>
<dbReference type="Gene3D" id="3.20.20.60">
    <property type="entry name" value="Phosphoenolpyruvate-binding domains"/>
    <property type="match status" value="1"/>
</dbReference>
<dbReference type="InterPro" id="IPR040442">
    <property type="entry name" value="Pyrv_kinase-like_dom_sf"/>
</dbReference>
<organism evidence="18 19">
    <name type="scientific">Corynascus novoguineensis</name>
    <dbReference type="NCBI Taxonomy" id="1126955"/>
    <lineage>
        <taxon>Eukaryota</taxon>
        <taxon>Fungi</taxon>
        <taxon>Dikarya</taxon>
        <taxon>Ascomycota</taxon>
        <taxon>Pezizomycotina</taxon>
        <taxon>Sordariomycetes</taxon>
        <taxon>Sordariomycetidae</taxon>
        <taxon>Sordariales</taxon>
        <taxon>Chaetomiaceae</taxon>
        <taxon>Corynascus</taxon>
    </lineage>
</organism>
<feature type="domain" description="PEP-utilising enzyme C-terminal" evidence="17">
    <location>
        <begin position="512"/>
        <end position="827"/>
    </location>
</feature>
<dbReference type="Pfam" id="PF01326">
    <property type="entry name" value="PPDK_N"/>
    <property type="match status" value="2"/>
</dbReference>
<comment type="caution">
    <text evidence="18">The sequence shown here is derived from an EMBL/GenBank/DDBJ whole genome shotgun (WGS) entry which is preliminary data.</text>
</comment>
<dbReference type="InterPro" id="IPR013815">
    <property type="entry name" value="ATP_grasp_subdomain_1"/>
</dbReference>
<dbReference type="Pfam" id="PF02896">
    <property type="entry name" value="PEP-utilizers_C"/>
    <property type="match status" value="1"/>
</dbReference>
<evidence type="ECO:0000256" key="4">
    <source>
        <dbReference type="ARBA" id="ARBA00007837"/>
    </source>
</evidence>
<dbReference type="InterPro" id="IPR006319">
    <property type="entry name" value="PEP_synth"/>
</dbReference>
<dbReference type="PANTHER" id="PTHR43030">
    <property type="entry name" value="PHOSPHOENOLPYRUVATE SYNTHASE"/>
    <property type="match status" value="1"/>
</dbReference>
<keyword evidence="10" id="KW-0067">ATP-binding</keyword>
<evidence type="ECO:0000256" key="8">
    <source>
        <dbReference type="ARBA" id="ARBA00022741"/>
    </source>
</evidence>
<dbReference type="NCBIfam" id="TIGR01418">
    <property type="entry name" value="PEP_synth"/>
    <property type="match status" value="1"/>
</dbReference>
<dbReference type="NCBIfam" id="NF005057">
    <property type="entry name" value="PRK06464.1"/>
    <property type="match status" value="1"/>
</dbReference>
<dbReference type="InterPro" id="IPR000121">
    <property type="entry name" value="PEP_util_C"/>
</dbReference>
<keyword evidence="8" id="KW-0547">Nucleotide-binding</keyword>
<dbReference type="InterPro" id="IPR018274">
    <property type="entry name" value="PEP_util_AS"/>
</dbReference>
<dbReference type="GO" id="GO:0046872">
    <property type="term" value="F:metal ion binding"/>
    <property type="evidence" value="ECO:0007669"/>
    <property type="project" value="UniProtKB-KW"/>
</dbReference>
<dbReference type="PROSITE" id="PS00742">
    <property type="entry name" value="PEP_ENZYMES_2"/>
    <property type="match status" value="1"/>
</dbReference>
<comment type="catalytic activity">
    <reaction evidence="13">
        <text>pyruvate + ATP + H2O = phosphoenolpyruvate + AMP + phosphate + 2 H(+)</text>
        <dbReference type="Rhea" id="RHEA:11364"/>
        <dbReference type="ChEBI" id="CHEBI:15361"/>
        <dbReference type="ChEBI" id="CHEBI:15377"/>
        <dbReference type="ChEBI" id="CHEBI:15378"/>
        <dbReference type="ChEBI" id="CHEBI:30616"/>
        <dbReference type="ChEBI" id="CHEBI:43474"/>
        <dbReference type="ChEBI" id="CHEBI:58702"/>
        <dbReference type="ChEBI" id="CHEBI:456215"/>
        <dbReference type="EC" id="2.7.9.2"/>
    </reaction>
</comment>
<feature type="region of interest" description="Disordered" evidence="14">
    <location>
        <begin position="276"/>
        <end position="306"/>
    </location>
</feature>
<dbReference type="Gene3D" id="3.30.1490.20">
    <property type="entry name" value="ATP-grasp fold, A domain"/>
    <property type="match status" value="1"/>
</dbReference>
<dbReference type="Proteomes" id="UP001303647">
    <property type="component" value="Unassembled WGS sequence"/>
</dbReference>
<dbReference type="AlphaFoldDB" id="A0AAN7HIE8"/>
<dbReference type="EC" id="2.7.9.2" evidence="5"/>
<evidence type="ECO:0000256" key="5">
    <source>
        <dbReference type="ARBA" id="ARBA00011996"/>
    </source>
</evidence>
<evidence type="ECO:0000256" key="3">
    <source>
        <dbReference type="ARBA" id="ARBA00004742"/>
    </source>
</evidence>
<comment type="pathway">
    <text evidence="3">Carbohydrate biosynthesis; gluconeogenesis.</text>
</comment>
<evidence type="ECO:0000256" key="11">
    <source>
        <dbReference type="ARBA" id="ARBA00022842"/>
    </source>
</evidence>
<dbReference type="PANTHER" id="PTHR43030:SF1">
    <property type="entry name" value="PHOSPHOENOLPYRUVATE SYNTHASE"/>
    <property type="match status" value="1"/>
</dbReference>
<gene>
    <name evidence="18" type="ORF">C7999DRAFT_36583</name>
</gene>
<evidence type="ECO:0000256" key="12">
    <source>
        <dbReference type="ARBA" id="ARBA00033470"/>
    </source>
</evidence>
<evidence type="ECO:0000256" key="14">
    <source>
        <dbReference type="SAM" id="MobiDB-lite"/>
    </source>
</evidence>
<evidence type="ECO:0000256" key="7">
    <source>
        <dbReference type="ARBA" id="ARBA00022723"/>
    </source>
</evidence>
<dbReference type="SUPFAM" id="SSF52009">
    <property type="entry name" value="Phosphohistidine domain"/>
    <property type="match status" value="1"/>
</dbReference>
<feature type="domain" description="Pyruvate phosphate dikinase AMP/ATP-binding" evidence="16">
    <location>
        <begin position="300"/>
        <end position="369"/>
    </location>
</feature>
<name>A0AAN7HIE8_9PEZI</name>
<dbReference type="Gene3D" id="3.50.30.10">
    <property type="entry name" value="Phosphohistidine domain"/>
    <property type="match status" value="1"/>
</dbReference>
<feature type="domain" description="Pyruvate phosphate dikinase AMP/ATP-binding" evidence="16">
    <location>
        <begin position="20"/>
        <end position="277"/>
    </location>
</feature>
<comment type="function">
    <text evidence="2">Catalyzes the phosphorylation of pyruvate to phosphoenolpyruvate.</text>
</comment>
<dbReference type="PROSITE" id="PS00370">
    <property type="entry name" value="PEP_ENZYMES_PHOS_SITE"/>
    <property type="match status" value="1"/>
</dbReference>
<proteinExistence type="inferred from homology"/>
<dbReference type="Gene3D" id="3.30.470.20">
    <property type="entry name" value="ATP-grasp fold, B domain"/>
    <property type="match status" value="1"/>
</dbReference>
<evidence type="ECO:0000256" key="10">
    <source>
        <dbReference type="ARBA" id="ARBA00022840"/>
    </source>
</evidence>
<dbReference type="EMBL" id="MU857883">
    <property type="protein sequence ID" value="KAK4243093.1"/>
    <property type="molecule type" value="Genomic_DNA"/>
</dbReference>
<dbReference type="InterPro" id="IPR023151">
    <property type="entry name" value="PEP_util_CS"/>
</dbReference>
<dbReference type="GO" id="GO:0005524">
    <property type="term" value="F:ATP binding"/>
    <property type="evidence" value="ECO:0007669"/>
    <property type="project" value="UniProtKB-KW"/>
</dbReference>
<sequence>MGSTGHLTRNFAELTRSDVALVGGKNSSLGEMIGALGAEGIPVPSGFATTSQAYWQYVDTNGIRDEMARLIGAWETGKASLAETGQSVRGLFLRGAWPADAEEAIRGAYRELSAGSGFKNNDLSVAVRSSATAEDLPDASFAGQLESYLNVSGEAAVLDACRRCYASLFTDRAISYRRARGFNHLSVALSVGVQRMVRADVAGGSSGVMFSLDTESGFDKVVLINAAWGLGENVVQGTVNPDEYQVFKPLLGNASGLVPIIDKKLGDKAVKMICGDRRGGEGGGGEGGGGEGGGGEGKPATRNVPTSKAERAAFVLRDSEILQLARWACAIEKHYGCPMDMEWARDGITGELFIVQARPETVHSRKQQRGDSPAVLKTYDVSNKGRVLCKGLSVGDAAVAGRVCLIESARDMDRFVDGSVLVTGSTDPDWVPVMKRAAAIVTDHGGRTSHAAIVSRELGLPAVVGTGDATYVLHSGQDVTVSCAEGDEGFVYEGASHITTKTVDFTGLGPSRTSVMLNLANPAAAYRWWRLPADGIGLARMEFVVSNAIRVHPMALVRFGQLRDSAAQDEIARLTAGYDDKHKGDYFVDRLARGLAVLCATVYPKPVIIRMSDFKTNEYADLIGGAEFEPDEENPMLGFRGASRYYSPRYREGFALECRAIKKLREEMGFTNAVVMIPFCRTVAEADRVLAVMAGNGLFRGKGPGEKGLQVYVMCEIPSNVILAADFAARFDGFSIGSNDLTQLTLGVDRDSGELALAGLFDEQDDAVRWMISRVISAARGAGRKIGICGQAPSDHPEFARFLVEAGIDSISVSPDSFLAVKQHVVDAEKRT</sequence>
<dbReference type="SUPFAM" id="SSF51621">
    <property type="entry name" value="Phosphoenolpyruvate/pyruvate domain"/>
    <property type="match status" value="1"/>
</dbReference>
<keyword evidence="6" id="KW-0808">Transferase</keyword>
<evidence type="ECO:0000256" key="2">
    <source>
        <dbReference type="ARBA" id="ARBA00002988"/>
    </source>
</evidence>
<evidence type="ECO:0000256" key="1">
    <source>
        <dbReference type="ARBA" id="ARBA00001946"/>
    </source>
</evidence>
<reference evidence="18" key="1">
    <citation type="journal article" date="2023" name="Mol. Phylogenet. Evol.">
        <title>Genome-scale phylogeny and comparative genomics of the fungal order Sordariales.</title>
        <authorList>
            <person name="Hensen N."/>
            <person name="Bonometti L."/>
            <person name="Westerberg I."/>
            <person name="Brannstrom I.O."/>
            <person name="Guillou S."/>
            <person name="Cros-Aarteil S."/>
            <person name="Calhoun S."/>
            <person name="Haridas S."/>
            <person name="Kuo A."/>
            <person name="Mondo S."/>
            <person name="Pangilinan J."/>
            <person name="Riley R."/>
            <person name="LaButti K."/>
            <person name="Andreopoulos B."/>
            <person name="Lipzen A."/>
            <person name="Chen C."/>
            <person name="Yan M."/>
            <person name="Daum C."/>
            <person name="Ng V."/>
            <person name="Clum A."/>
            <person name="Steindorff A."/>
            <person name="Ohm R.A."/>
            <person name="Martin F."/>
            <person name="Silar P."/>
            <person name="Natvig D.O."/>
            <person name="Lalanne C."/>
            <person name="Gautier V."/>
            <person name="Ament-Velasquez S.L."/>
            <person name="Kruys A."/>
            <person name="Hutchinson M.I."/>
            <person name="Powell A.J."/>
            <person name="Barry K."/>
            <person name="Miller A.N."/>
            <person name="Grigoriev I.V."/>
            <person name="Debuchy R."/>
            <person name="Gladieux P."/>
            <person name="Hiltunen Thoren M."/>
            <person name="Johannesson H."/>
        </authorList>
    </citation>
    <scope>NUCLEOTIDE SEQUENCE</scope>
    <source>
        <strain evidence="18">CBS 359.72</strain>
    </source>
</reference>
<evidence type="ECO:0000256" key="9">
    <source>
        <dbReference type="ARBA" id="ARBA00022777"/>
    </source>
</evidence>
<keyword evidence="19" id="KW-1185">Reference proteome</keyword>
<dbReference type="GO" id="GO:0008986">
    <property type="term" value="F:pyruvate, water dikinase activity"/>
    <property type="evidence" value="ECO:0007669"/>
    <property type="project" value="UniProtKB-EC"/>
</dbReference>
<dbReference type="InterPro" id="IPR036637">
    <property type="entry name" value="Phosphohistidine_dom_sf"/>
</dbReference>
<evidence type="ECO:0000259" key="15">
    <source>
        <dbReference type="Pfam" id="PF00391"/>
    </source>
</evidence>
<accession>A0AAN7HIE8</accession>
<evidence type="ECO:0000313" key="18">
    <source>
        <dbReference type="EMBL" id="KAK4243093.1"/>
    </source>
</evidence>
<dbReference type="InterPro" id="IPR008279">
    <property type="entry name" value="PEP-util_enz_mobile_dom"/>
</dbReference>
<keyword evidence="11" id="KW-0460">Magnesium</keyword>
<feature type="compositionally biased region" description="Gly residues" evidence="14">
    <location>
        <begin position="281"/>
        <end position="297"/>
    </location>
</feature>
<evidence type="ECO:0000256" key="13">
    <source>
        <dbReference type="ARBA" id="ARBA00047700"/>
    </source>
</evidence>
<dbReference type="InterPro" id="IPR015813">
    <property type="entry name" value="Pyrv/PenolPyrv_kinase-like_dom"/>
</dbReference>
<dbReference type="PIRSF" id="PIRSF000854">
    <property type="entry name" value="PEP_synthase"/>
    <property type="match status" value="1"/>
</dbReference>
<evidence type="ECO:0000259" key="16">
    <source>
        <dbReference type="Pfam" id="PF01326"/>
    </source>
</evidence>
<dbReference type="Pfam" id="PF00391">
    <property type="entry name" value="PEP-utilizers"/>
    <property type="match status" value="1"/>
</dbReference>
<evidence type="ECO:0000259" key="17">
    <source>
        <dbReference type="Pfam" id="PF02896"/>
    </source>
</evidence>
<keyword evidence="9" id="KW-0418">Kinase</keyword>
<comment type="similarity">
    <text evidence="4">Belongs to the PEP-utilizing enzyme family.</text>
</comment>
<comment type="cofactor">
    <cofactor evidence="1">
        <name>Mg(2+)</name>
        <dbReference type="ChEBI" id="CHEBI:18420"/>
    </cofactor>
</comment>
<dbReference type="SUPFAM" id="SSF56059">
    <property type="entry name" value="Glutathione synthetase ATP-binding domain-like"/>
    <property type="match status" value="1"/>
</dbReference>
<dbReference type="FunFam" id="3.30.1490.20:FF:000010">
    <property type="entry name" value="Phosphoenolpyruvate synthase"/>
    <property type="match status" value="1"/>
</dbReference>
<protein>
    <recommendedName>
        <fullName evidence="5">pyruvate, water dikinase</fullName>
        <ecNumber evidence="5">2.7.9.2</ecNumber>
    </recommendedName>
    <alternativeName>
        <fullName evidence="12">Pyruvate, water dikinase</fullName>
    </alternativeName>
</protein>
<evidence type="ECO:0000256" key="6">
    <source>
        <dbReference type="ARBA" id="ARBA00022679"/>
    </source>
</evidence>
<reference evidence="18" key="2">
    <citation type="submission" date="2023-05" db="EMBL/GenBank/DDBJ databases">
        <authorList>
            <consortium name="Lawrence Berkeley National Laboratory"/>
            <person name="Steindorff A."/>
            <person name="Hensen N."/>
            <person name="Bonometti L."/>
            <person name="Westerberg I."/>
            <person name="Brannstrom I.O."/>
            <person name="Guillou S."/>
            <person name="Cros-Aarteil S."/>
            <person name="Calhoun S."/>
            <person name="Haridas S."/>
            <person name="Kuo A."/>
            <person name="Mondo S."/>
            <person name="Pangilinan J."/>
            <person name="Riley R."/>
            <person name="Labutti K."/>
            <person name="Andreopoulos B."/>
            <person name="Lipzen A."/>
            <person name="Chen C."/>
            <person name="Yanf M."/>
            <person name="Daum C."/>
            <person name="Ng V."/>
            <person name="Clum A."/>
            <person name="Ohm R."/>
            <person name="Martin F."/>
            <person name="Silar P."/>
            <person name="Natvig D."/>
            <person name="Lalanne C."/>
            <person name="Gautier V."/>
            <person name="Ament-Velasquez S.L."/>
            <person name="Kruys A."/>
            <person name="Hutchinson M.I."/>
            <person name="Powell A.J."/>
            <person name="Barry K."/>
            <person name="Miller A.N."/>
            <person name="Grigoriev I.V."/>
            <person name="Debuchy R."/>
            <person name="Gladieux P."/>
            <person name="Thoren M.H."/>
            <person name="Johannesson H."/>
        </authorList>
    </citation>
    <scope>NUCLEOTIDE SEQUENCE</scope>
    <source>
        <strain evidence="18">CBS 359.72</strain>
    </source>
</reference>